<name>A0ABZ1BT39_9FIRM</name>
<dbReference type="Proteomes" id="UP001333102">
    <property type="component" value="Chromosome"/>
</dbReference>
<feature type="region of interest" description="Disordered" evidence="1">
    <location>
        <begin position="59"/>
        <end position="109"/>
    </location>
</feature>
<evidence type="ECO:0000313" key="4">
    <source>
        <dbReference type="EMBL" id="WRP15788.1"/>
    </source>
</evidence>
<reference evidence="5" key="1">
    <citation type="submission" date="2023-12" db="EMBL/GenBank/DDBJ databases">
        <title>Novel isolates from deep terrestrial aquifers shed light on the physiology and ecology of the class Limnochordia.</title>
        <authorList>
            <person name="Karnachuk O.V."/>
            <person name="Lukina A.P."/>
            <person name="Avakyan M.R."/>
            <person name="Kadnikov V."/>
            <person name="Begmatov S."/>
            <person name="Beletsky A.V."/>
            <person name="Mardanov A.V."/>
            <person name="Ravin N.V."/>
        </authorList>
    </citation>
    <scope>NUCLEOTIDE SEQUENCE [LARGE SCALE GENOMIC DNA]</scope>
    <source>
        <strain evidence="5">LN</strain>
    </source>
</reference>
<dbReference type="EC" id="3.1.4.-" evidence="4"/>
<protein>
    <submittedName>
        <fullName evidence="4">HD-GYP domain-containing protein</fullName>
        <ecNumber evidence="4">3.1.4.-</ecNumber>
    </submittedName>
</protein>
<dbReference type="EMBL" id="CP141614">
    <property type="protein sequence ID" value="WRP15788.1"/>
    <property type="molecule type" value="Genomic_DNA"/>
</dbReference>
<dbReference type="PANTHER" id="PTHR45228:SF4">
    <property type="entry name" value="LIPOPROTEIN"/>
    <property type="match status" value="1"/>
</dbReference>
<dbReference type="SUPFAM" id="SSF109604">
    <property type="entry name" value="HD-domain/PDEase-like"/>
    <property type="match status" value="1"/>
</dbReference>
<evidence type="ECO:0000259" key="3">
    <source>
        <dbReference type="PROSITE" id="PS51832"/>
    </source>
</evidence>
<dbReference type="GO" id="GO:0016787">
    <property type="term" value="F:hydrolase activity"/>
    <property type="evidence" value="ECO:0007669"/>
    <property type="project" value="UniProtKB-KW"/>
</dbReference>
<dbReference type="NCBIfam" id="TIGR00277">
    <property type="entry name" value="HDIG"/>
    <property type="match status" value="1"/>
</dbReference>
<dbReference type="InterPro" id="IPR052020">
    <property type="entry name" value="Cyclic_di-GMP/3'3'-cGAMP_PDE"/>
</dbReference>
<evidence type="ECO:0000313" key="5">
    <source>
        <dbReference type="Proteomes" id="UP001333102"/>
    </source>
</evidence>
<organism evidence="4 5">
    <name type="scientific">Geochorda subterranea</name>
    <dbReference type="NCBI Taxonomy" id="3109564"/>
    <lineage>
        <taxon>Bacteria</taxon>
        <taxon>Bacillati</taxon>
        <taxon>Bacillota</taxon>
        <taxon>Limnochordia</taxon>
        <taxon>Limnochordales</taxon>
        <taxon>Geochordaceae</taxon>
        <taxon>Geochorda</taxon>
    </lineage>
</organism>
<dbReference type="PANTHER" id="PTHR45228">
    <property type="entry name" value="CYCLIC DI-GMP PHOSPHODIESTERASE TM_0186-RELATED"/>
    <property type="match status" value="1"/>
</dbReference>
<dbReference type="SMART" id="SM00471">
    <property type="entry name" value="HDc"/>
    <property type="match status" value="1"/>
</dbReference>
<dbReference type="PROSITE" id="PS51831">
    <property type="entry name" value="HD"/>
    <property type="match status" value="1"/>
</dbReference>
<dbReference type="Gene3D" id="1.10.3210.10">
    <property type="entry name" value="Hypothetical protein af1432"/>
    <property type="match status" value="1"/>
</dbReference>
<gene>
    <name evidence="4" type="ORF">VLY81_06445</name>
</gene>
<evidence type="ECO:0000256" key="1">
    <source>
        <dbReference type="SAM" id="MobiDB-lite"/>
    </source>
</evidence>
<accession>A0ABZ1BT39</accession>
<evidence type="ECO:0000259" key="2">
    <source>
        <dbReference type="PROSITE" id="PS51831"/>
    </source>
</evidence>
<feature type="domain" description="HD" evidence="2">
    <location>
        <begin position="182"/>
        <end position="304"/>
    </location>
</feature>
<dbReference type="InterPro" id="IPR006675">
    <property type="entry name" value="HDIG_dom"/>
</dbReference>
<dbReference type="InterPro" id="IPR006674">
    <property type="entry name" value="HD_domain"/>
</dbReference>
<sequence>MLLQVGTPVAAGVAKRLAAICEALSEAADAEELARRAVRAAAEVAGARRTELWRREAGQERLEAGWPDETEATPVSPTSGAAEQAVADGPWDEDRGPAGSGGMPPSAQAVPERVDIPLRACGETLGRLVVIEPRRPGPWLELVAAHTAVCLAHLEARQSLRRTVLQMVTAFSELVESRDQYTEAHSLHIAELALQVGLRLGLDPARFDSLIYAALLHDLGKVGVPDAILLKPGALSEAEWETMRRHPSIGRRALERIDLLRDAAEIVEQHHERFDGNGYPHGLAGEAIRIEARIIAVVDAFDAMTTTRPYRPALSRAQALAELRRCAGSQFDPRVVEALLSVVGP</sequence>
<keyword evidence="5" id="KW-1185">Reference proteome</keyword>
<dbReference type="PROSITE" id="PS51832">
    <property type="entry name" value="HD_GYP"/>
    <property type="match status" value="1"/>
</dbReference>
<dbReference type="Gene3D" id="3.30.450.40">
    <property type="match status" value="1"/>
</dbReference>
<dbReference type="InterPro" id="IPR029016">
    <property type="entry name" value="GAF-like_dom_sf"/>
</dbReference>
<feature type="domain" description="HD-GYP" evidence="3">
    <location>
        <begin position="160"/>
        <end position="345"/>
    </location>
</feature>
<dbReference type="InterPro" id="IPR037522">
    <property type="entry name" value="HD_GYP_dom"/>
</dbReference>
<dbReference type="RefSeq" id="WP_324670196.1">
    <property type="nucleotide sequence ID" value="NZ_CP141614.1"/>
</dbReference>
<dbReference type="CDD" id="cd00077">
    <property type="entry name" value="HDc"/>
    <property type="match status" value="1"/>
</dbReference>
<proteinExistence type="predicted"/>
<dbReference type="InterPro" id="IPR003607">
    <property type="entry name" value="HD/PDEase_dom"/>
</dbReference>
<keyword evidence="4" id="KW-0378">Hydrolase</keyword>
<dbReference type="SUPFAM" id="SSF55781">
    <property type="entry name" value="GAF domain-like"/>
    <property type="match status" value="1"/>
</dbReference>
<dbReference type="Pfam" id="PF13487">
    <property type="entry name" value="HD_5"/>
    <property type="match status" value="1"/>
</dbReference>